<accession>A0A1F6VA01</accession>
<protein>
    <recommendedName>
        <fullName evidence="4">YfaZ</fullName>
    </recommendedName>
</protein>
<evidence type="ECO:0000313" key="2">
    <source>
        <dbReference type="EMBL" id="OGI66415.1"/>
    </source>
</evidence>
<sequence length="184" mass="19243">MARLQIIPALLAAAGFGGTALADSIDINLNDHSVQATYASNWRAADFSVGVVSNRDTHDWVASAGLLALGTRQAATRTEVAVGGKVYLVSVGNSDLRALGLGGAVRVFPRNGPIGIGGYAFYAPDIVTGGDGKSFWEAGAHVDFEVVKNTADFYVGYRKFRAELNDGSHVTVDSGGHVGVRISF</sequence>
<evidence type="ECO:0008006" key="4">
    <source>
        <dbReference type="Google" id="ProtNLM"/>
    </source>
</evidence>
<evidence type="ECO:0000256" key="1">
    <source>
        <dbReference type="SAM" id="SignalP"/>
    </source>
</evidence>
<dbReference type="EMBL" id="MFSP01000088">
    <property type="protein sequence ID" value="OGI66415.1"/>
    <property type="molecule type" value="Genomic_DNA"/>
</dbReference>
<dbReference type="Proteomes" id="UP000179076">
    <property type="component" value="Unassembled WGS sequence"/>
</dbReference>
<comment type="caution">
    <text evidence="2">The sequence shown here is derived from an EMBL/GenBank/DDBJ whole genome shotgun (WGS) entry which is preliminary data.</text>
</comment>
<proteinExistence type="predicted"/>
<keyword evidence="1" id="KW-0732">Signal</keyword>
<name>A0A1F6VA01_9PROT</name>
<feature type="signal peptide" evidence="1">
    <location>
        <begin position="1"/>
        <end position="22"/>
    </location>
</feature>
<feature type="chain" id="PRO_5009527185" description="YfaZ" evidence="1">
    <location>
        <begin position="23"/>
        <end position="184"/>
    </location>
</feature>
<dbReference type="InterPro" id="IPR009998">
    <property type="entry name" value="YfaZ"/>
</dbReference>
<dbReference type="AlphaFoldDB" id="A0A1F6VA01"/>
<reference evidence="2 3" key="1">
    <citation type="journal article" date="2016" name="Nat. Commun.">
        <title>Thousands of microbial genomes shed light on interconnected biogeochemical processes in an aquifer system.</title>
        <authorList>
            <person name="Anantharaman K."/>
            <person name="Brown C.T."/>
            <person name="Hug L.A."/>
            <person name="Sharon I."/>
            <person name="Castelle C.J."/>
            <person name="Probst A.J."/>
            <person name="Thomas B.C."/>
            <person name="Singh A."/>
            <person name="Wilkins M.J."/>
            <person name="Karaoz U."/>
            <person name="Brodie E.L."/>
            <person name="Williams K.H."/>
            <person name="Hubbard S.S."/>
            <person name="Banfield J.F."/>
        </authorList>
    </citation>
    <scope>NUCLEOTIDE SEQUENCE [LARGE SCALE GENOMIC DNA]</scope>
</reference>
<gene>
    <name evidence="2" type="ORF">A2W18_00265</name>
</gene>
<dbReference type="Pfam" id="PF07437">
    <property type="entry name" value="YfaZ"/>
    <property type="match status" value="1"/>
</dbReference>
<organism evidence="2 3">
    <name type="scientific">Candidatus Muproteobacteria bacterium RBG_16_60_9</name>
    <dbReference type="NCBI Taxonomy" id="1817755"/>
    <lineage>
        <taxon>Bacteria</taxon>
        <taxon>Pseudomonadati</taxon>
        <taxon>Pseudomonadota</taxon>
        <taxon>Candidatus Muproteobacteria</taxon>
    </lineage>
</organism>
<evidence type="ECO:0000313" key="3">
    <source>
        <dbReference type="Proteomes" id="UP000179076"/>
    </source>
</evidence>